<dbReference type="Gene3D" id="1.10.238.10">
    <property type="entry name" value="EF-hand"/>
    <property type="match status" value="1"/>
</dbReference>
<proteinExistence type="predicted"/>
<evidence type="ECO:0000313" key="2">
    <source>
        <dbReference type="EMBL" id="KAF5826103.1"/>
    </source>
</evidence>
<comment type="caution">
    <text evidence="2">The sequence shown here is derived from an EMBL/GenBank/DDBJ whole genome shotgun (WGS) entry which is preliminary data.</text>
</comment>
<feature type="non-terminal residue" evidence="2">
    <location>
        <position position="349"/>
    </location>
</feature>
<dbReference type="Proteomes" id="UP000815325">
    <property type="component" value="Unassembled WGS sequence"/>
</dbReference>
<organism evidence="2 3">
    <name type="scientific">Dunaliella salina</name>
    <name type="common">Green alga</name>
    <name type="synonym">Protococcus salinus</name>
    <dbReference type="NCBI Taxonomy" id="3046"/>
    <lineage>
        <taxon>Eukaryota</taxon>
        <taxon>Viridiplantae</taxon>
        <taxon>Chlorophyta</taxon>
        <taxon>core chlorophytes</taxon>
        <taxon>Chlorophyceae</taxon>
        <taxon>CS clade</taxon>
        <taxon>Chlamydomonadales</taxon>
        <taxon>Dunaliellaceae</taxon>
        <taxon>Dunaliella</taxon>
    </lineage>
</organism>
<gene>
    <name evidence="2" type="ORF">DUNSADRAFT_4847</name>
</gene>
<feature type="region of interest" description="Disordered" evidence="1">
    <location>
        <begin position="308"/>
        <end position="349"/>
    </location>
</feature>
<name>A0ABQ7FUW6_DUNSA</name>
<evidence type="ECO:0000256" key="1">
    <source>
        <dbReference type="SAM" id="MobiDB-lite"/>
    </source>
</evidence>
<feature type="region of interest" description="Disordered" evidence="1">
    <location>
        <begin position="201"/>
        <end position="294"/>
    </location>
</feature>
<protein>
    <submittedName>
        <fullName evidence="2">Uncharacterized protein</fullName>
    </submittedName>
</protein>
<feature type="compositionally biased region" description="Polar residues" evidence="1">
    <location>
        <begin position="320"/>
        <end position="329"/>
    </location>
</feature>
<reference evidence="2" key="1">
    <citation type="submission" date="2017-08" db="EMBL/GenBank/DDBJ databases">
        <authorList>
            <person name="Polle J.E."/>
            <person name="Barry K."/>
            <person name="Cushman J."/>
            <person name="Schmutz J."/>
            <person name="Tran D."/>
            <person name="Hathwaick L.T."/>
            <person name="Yim W.C."/>
            <person name="Jenkins J."/>
            <person name="Mckie-Krisberg Z.M."/>
            <person name="Prochnik S."/>
            <person name="Lindquist E."/>
            <person name="Dockter R.B."/>
            <person name="Adam C."/>
            <person name="Molina H."/>
            <person name="Bunkerborg J."/>
            <person name="Jin E."/>
            <person name="Buchheim M."/>
            <person name="Magnuson J."/>
        </authorList>
    </citation>
    <scope>NUCLEOTIDE SEQUENCE</scope>
    <source>
        <strain evidence="2">CCAP 19/18</strain>
    </source>
</reference>
<evidence type="ECO:0000313" key="3">
    <source>
        <dbReference type="Proteomes" id="UP000815325"/>
    </source>
</evidence>
<sequence>MLQVKLLEIMTHGGPNKWIAKPPTFRVDMDSSVNIPPDQRAALREVFIYYCSWVEKCTFLHMTRAQFLRFARDTLLINMDVPAVAMENLFAQVVKAWPEEAPNSNLTMLSWMKALQAIASTMYSQLPLQQAWERLLGEHVFTYAGSSGMLDEDKLGLVLLHSRVLSHLEAARPKLRALFDYYANEAEFCYMYGVQRKRQSPPVPPLAATLSPTNSLQLPTPAPPGTGASRFLSLHPPPSPSGSFNPLSSPHRGHTDAHSGSFPGGLDLPGKGGRPISGTNPGHASLPGNAYHPGQTSYTGDLSLSGWAGAGGSFKRQSAGPGSQVSSFSDHPKVTKKTAEPRSRSVDSA</sequence>
<feature type="compositionally biased region" description="Basic and acidic residues" evidence="1">
    <location>
        <begin position="330"/>
        <end position="349"/>
    </location>
</feature>
<dbReference type="EMBL" id="MU071367">
    <property type="protein sequence ID" value="KAF5826103.1"/>
    <property type="molecule type" value="Genomic_DNA"/>
</dbReference>
<keyword evidence="3" id="KW-1185">Reference proteome</keyword>
<accession>A0ABQ7FUW6</accession>